<comment type="caution">
    <text evidence="2">The sequence shown here is derived from an EMBL/GenBank/DDBJ whole genome shotgun (WGS) entry which is preliminary data.</text>
</comment>
<dbReference type="EMBL" id="JMIH01000014">
    <property type="protein sequence ID" value="KEO74569.1"/>
    <property type="molecule type" value="Genomic_DNA"/>
</dbReference>
<dbReference type="SUPFAM" id="SSF82185">
    <property type="entry name" value="Histone H3 K4-specific methyltransferase SET7/9 N-terminal domain"/>
    <property type="match status" value="5"/>
</dbReference>
<evidence type="ECO:0000256" key="1">
    <source>
        <dbReference type="SAM" id="MobiDB-lite"/>
    </source>
</evidence>
<dbReference type="AlphaFoldDB" id="A0A074L075"/>
<evidence type="ECO:0008006" key="4">
    <source>
        <dbReference type="Google" id="ProtNLM"/>
    </source>
</evidence>
<dbReference type="Pfam" id="PF07661">
    <property type="entry name" value="MORN_2"/>
    <property type="match status" value="6"/>
</dbReference>
<proteinExistence type="predicted"/>
<dbReference type="PANTHER" id="PTHR33706:SF1">
    <property type="entry name" value="TPR REPEAT PROTEIN"/>
    <property type="match status" value="1"/>
</dbReference>
<gene>
    <name evidence="2" type="ORF">EL17_02525</name>
</gene>
<dbReference type="Gene3D" id="3.90.930.1">
    <property type="match status" value="2"/>
</dbReference>
<evidence type="ECO:0000313" key="2">
    <source>
        <dbReference type="EMBL" id="KEO74569.1"/>
    </source>
</evidence>
<evidence type="ECO:0000313" key="3">
    <source>
        <dbReference type="Proteomes" id="UP000027821"/>
    </source>
</evidence>
<name>A0A074L075_9BACT</name>
<protein>
    <recommendedName>
        <fullName evidence="4">Membrane-binding protein</fullName>
    </recommendedName>
</protein>
<accession>A0A074L075</accession>
<keyword evidence="3" id="KW-1185">Reference proteome</keyword>
<feature type="region of interest" description="Disordered" evidence="1">
    <location>
        <begin position="129"/>
        <end position="148"/>
    </location>
</feature>
<reference evidence="2 3" key="1">
    <citation type="submission" date="2014-04" db="EMBL/GenBank/DDBJ databases">
        <title>Characterization and application of a salt tolerant electro-active bacterium.</title>
        <authorList>
            <person name="Yang L."/>
            <person name="Wei S."/>
            <person name="Tay Q.X.M."/>
        </authorList>
    </citation>
    <scope>NUCLEOTIDE SEQUENCE [LARGE SCALE GENOMIC DNA]</scope>
    <source>
        <strain evidence="2 3">LY1</strain>
    </source>
</reference>
<dbReference type="Gene3D" id="2.20.110.10">
    <property type="entry name" value="Histone H3 K4-specific methyltransferase SET7/9 N-terminal domain"/>
    <property type="match status" value="3"/>
</dbReference>
<dbReference type="InterPro" id="IPR011652">
    <property type="entry name" value="MORN_2"/>
</dbReference>
<dbReference type="OrthoDB" id="7342920at2"/>
<organism evidence="2 3">
    <name type="scientific">Anditalea andensis</name>
    <dbReference type="NCBI Taxonomy" id="1048983"/>
    <lineage>
        <taxon>Bacteria</taxon>
        <taxon>Pseudomonadati</taxon>
        <taxon>Bacteroidota</taxon>
        <taxon>Cytophagia</taxon>
        <taxon>Cytophagales</taxon>
        <taxon>Cytophagaceae</taxon>
        <taxon>Anditalea</taxon>
    </lineage>
</organism>
<dbReference type="RefSeq" id="WP_035070419.1">
    <property type="nucleotide sequence ID" value="NZ_JMIH01000014.1"/>
</dbReference>
<dbReference type="STRING" id="1048983.EL17_02525"/>
<dbReference type="eggNOG" id="COG2849">
    <property type="taxonomic scope" value="Bacteria"/>
</dbReference>
<dbReference type="PANTHER" id="PTHR33706">
    <property type="entry name" value="MORN VARIANT REPEAT PROTEIN"/>
    <property type="match status" value="1"/>
</dbReference>
<dbReference type="Proteomes" id="UP000027821">
    <property type="component" value="Unassembled WGS sequence"/>
</dbReference>
<sequence>MKNITILFIITALIVLPYKNVYSQAVTLYNTDSTLMGTGIMQAGKMDGLWKFMNPSTKLVLQQGNFSDGRREGRWVTYHPNGQPRIEAEYKNNNLSGAYREFDRDGSLILESVLEDSVIVGPYRTYYPSSETPGRRNPQIKTEGEYRNGKKTGPMISYYANGQVAIRQTYEDDKLEGPYQEFDASGEMILEANYRNNRPHGTYKRYGGGIVEEEGEFDMGRRVGPWRTFFPFTRVPESETNYDNRGNRSGEWTYYYENRRIARIERYENDIPAGTWEEYYNNRNLAKRKTYELGMPIGEYIENHSNGNASVRGQYENGVRTGTWTNYFPDGEIYSVGEYKNDVKSGLWKFFNRIGILIAEGEFQLGSEHGQWFYYYDGGQLRSVGSYFFGFEDGNWGLFYDNKQLTQEETWSNGRLINIGEYYSYDGSRTLEKGTLTDGNGSRITYYVNGRKESEGNYASGRPEGTWRYYHDNGRLASEGQLVDGLKEGQWKYYNRNGRLDEVLIFENDEVVPLEVPEADLPFQQFNY</sequence>